<name>A0A376DR97_CHRCU</name>
<dbReference type="EMBL" id="UFVQ01000003">
    <property type="protein sequence ID" value="STC93883.1"/>
    <property type="molecule type" value="Genomic_DNA"/>
</dbReference>
<dbReference type="GO" id="GO:0004497">
    <property type="term" value="F:monooxygenase activity"/>
    <property type="evidence" value="ECO:0007669"/>
    <property type="project" value="TreeGrafter"/>
</dbReference>
<reference evidence="2 3" key="1">
    <citation type="submission" date="2018-06" db="EMBL/GenBank/DDBJ databases">
        <authorList>
            <consortium name="Pathogen Informatics"/>
            <person name="Doyle S."/>
        </authorList>
    </citation>
    <scope>NUCLEOTIDE SEQUENCE [LARGE SCALE GENOMIC DNA]</scope>
    <source>
        <strain evidence="2 3">NCTC13533</strain>
    </source>
</reference>
<gene>
    <name evidence="2" type="primary">czcO</name>
    <name evidence="2" type="ORF">NCTC13533_01106</name>
</gene>
<sequence>MEILDILIIGGGPIGLNCALEAQKNNLTYMIIEKGTIVNSLYHYPLYMRFFSTAEKLEIGGIPFISPAPKPGRQEALEYYQGIARQKEINIRLYEKVLKVSKTGDIFDIETSKAVYKAKNVIISTGFYDIPNLMDVPGENLLKVKHYYTEPYPYAQQKIVVVGSSNSAVDAALETYRKGSDVTMIVRHSEISKT</sequence>
<dbReference type="PRINTS" id="PR00368">
    <property type="entry name" value="FADPNR"/>
</dbReference>
<dbReference type="GO" id="GO:0050660">
    <property type="term" value="F:flavin adenine dinucleotide binding"/>
    <property type="evidence" value="ECO:0007669"/>
    <property type="project" value="TreeGrafter"/>
</dbReference>
<dbReference type="PRINTS" id="PR00469">
    <property type="entry name" value="PNDRDTASEII"/>
</dbReference>
<proteinExistence type="predicted"/>
<dbReference type="PANTHER" id="PTHR43539">
    <property type="entry name" value="FLAVIN-BINDING MONOOXYGENASE-LIKE PROTEIN (AFU_ORTHOLOGUE AFUA_4G09220)"/>
    <property type="match status" value="1"/>
</dbReference>
<dbReference type="Gene3D" id="3.50.50.60">
    <property type="entry name" value="FAD/NAD(P)-binding domain"/>
    <property type="match status" value="1"/>
</dbReference>
<dbReference type="SUPFAM" id="SSF51905">
    <property type="entry name" value="FAD/NAD(P)-binding domain"/>
    <property type="match status" value="1"/>
</dbReference>
<protein>
    <submittedName>
        <fullName evidence="2">Uncharacterized oxidoreductase CzcO</fullName>
        <ecNumber evidence="2">1.-.-.-</ecNumber>
    </submittedName>
</protein>
<dbReference type="InterPro" id="IPR036188">
    <property type="entry name" value="FAD/NAD-bd_sf"/>
</dbReference>
<dbReference type="InterPro" id="IPR050982">
    <property type="entry name" value="Auxin_biosynth/cation_transpt"/>
</dbReference>
<accession>A0A376DR97</accession>
<evidence type="ECO:0000313" key="3">
    <source>
        <dbReference type="Proteomes" id="UP000255224"/>
    </source>
</evidence>
<dbReference type="PANTHER" id="PTHR43539:SF4">
    <property type="entry name" value="BACILLIREDOXIN REDUCTASE BDR"/>
    <property type="match status" value="1"/>
</dbReference>
<dbReference type="Proteomes" id="UP000255224">
    <property type="component" value="Unassembled WGS sequence"/>
</dbReference>
<dbReference type="Pfam" id="PF13738">
    <property type="entry name" value="Pyr_redox_3"/>
    <property type="match status" value="1"/>
</dbReference>
<organism evidence="2 3">
    <name type="scientific">Chryseobacterium carnipullorum</name>
    <dbReference type="NCBI Taxonomy" id="1124835"/>
    <lineage>
        <taxon>Bacteria</taxon>
        <taxon>Pseudomonadati</taxon>
        <taxon>Bacteroidota</taxon>
        <taxon>Flavobacteriia</taxon>
        <taxon>Flavobacteriales</taxon>
        <taxon>Weeksellaceae</taxon>
        <taxon>Chryseobacterium group</taxon>
        <taxon>Chryseobacterium</taxon>
    </lineage>
</organism>
<keyword evidence="1 2" id="KW-0560">Oxidoreductase</keyword>
<evidence type="ECO:0000256" key="1">
    <source>
        <dbReference type="ARBA" id="ARBA00023002"/>
    </source>
</evidence>
<dbReference type="AlphaFoldDB" id="A0A376DR97"/>
<evidence type="ECO:0000313" key="2">
    <source>
        <dbReference type="EMBL" id="STC93883.1"/>
    </source>
</evidence>
<dbReference type="STRING" id="297244.SAMN05421639_10880"/>
<dbReference type="EC" id="1.-.-.-" evidence="2"/>